<dbReference type="Pfam" id="PF13628">
    <property type="entry name" value="DUF4142"/>
    <property type="match status" value="1"/>
</dbReference>
<evidence type="ECO:0000313" key="5">
    <source>
        <dbReference type="Proteomes" id="UP000295164"/>
    </source>
</evidence>
<dbReference type="Gene3D" id="1.20.1260.10">
    <property type="match status" value="1"/>
</dbReference>
<evidence type="ECO:0000256" key="2">
    <source>
        <dbReference type="SAM" id="SignalP"/>
    </source>
</evidence>
<feature type="domain" description="DUF4142" evidence="3">
    <location>
        <begin position="82"/>
        <end position="216"/>
    </location>
</feature>
<gene>
    <name evidence="4" type="ORF">E0486_18265</name>
</gene>
<name>A0A4R4DSE3_9BACT</name>
<feature type="chain" id="PRO_5020741733" evidence="2">
    <location>
        <begin position="30"/>
        <end position="221"/>
    </location>
</feature>
<dbReference type="PANTHER" id="PTHR38593">
    <property type="entry name" value="BLR2558 PROTEIN"/>
    <property type="match status" value="1"/>
</dbReference>
<feature type="region of interest" description="Disordered" evidence="1">
    <location>
        <begin position="34"/>
        <end position="75"/>
    </location>
</feature>
<sequence length="221" mass="23924">MRLPLFLTNNFYMKKTFVLPALIATTLFASCNSGENSSSASSDTTVSTTNTTTVTPDTATTSHTTTTTPASTYSSTPLNEMDRAFVMKAAMGGKMEVDAGNLAQTNAMNDRVKAFGSMMVRDHSAANQELMSLAQAKGLMLTDSSSKMMQDHMTSMQKMQGKAFDKHYMGMMVTDHNKDVAEFEKAASSANDPDLKAWAAKTLPTLKMHQDSAKAINMAIK</sequence>
<dbReference type="PROSITE" id="PS51257">
    <property type="entry name" value="PROKAR_LIPOPROTEIN"/>
    <property type="match status" value="1"/>
</dbReference>
<feature type="signal peptide" evidence="2">
    <location>
        <begin position="1"/>
        <end position="29"/>
    </location>
</feature>
<dbReference type="InterPro" id="IPR012347">
    <property type="entry name" value="Ferritin-like"/>
</dbReference>
<accession>A0A4R4DSE3</accession>
<feature type="compositionally biased region" description="Low complexity" evidence="1">
    <location>
        <begin position="36"/>
        <end position="75"/>
    </location>
</feature>
<dbReference type="EMBL" id="SKFH01000066">
    <property type="protein sequence ID" value="TCZ64233.1"/>
    <property type="molecule type" value="Genomic_DNA"/>
</dbReference>
<dbReference type="PANTHER" id="PTHR38593:SF1">
    <property type="entry name" value="BLR2558 PROTEIN"/>
    <property type="match status" value="1"/>
</dbReference>
<proteinExistence type="predicted"/>
<keyword evidence="5" id="KW-1185">Reference proteome</keyword>
<evidence type="ECO:0000313" key="4">
    <source>
        <dbReference type="EMBL" id="TCZ64233.1"/>
    </source>
</evidence>
<evidence type="ECO:0000256" key="1">
    <source>
        <dbReference type="SAM" id="MobiDB-lite"/>
    </source>
</evidence>
<comment type="caution">
    <text evidence="4">The sequence shown here is derived from an EMBL/GenBank/DDBJ whole genome shotgun (WGS) entry which is preliminary data.</text>
</comment>
<dbReference type="Proteomes" id="UP000295164">
    <property type="component" value="Unassembled WGS sequence"/>
</dbReference>
<keyword evidence="2" id="KW-0732">Signal</keyword>
<reference evidence="4 5" key="1">
    <citation type="submission" date="2019-03" db="EMBL/GenBank/DDBJ databases">
        <authorList>
            <person name="Kim M.K.M."/>
        </authorList>
    </citation>
    <scope>NUCLEOTIDE SEQUENCE [LARGE SCALE GENOMIC DNA]</scope>
    <source>
        <strain evidence="4 5">17J68-15</strain>
    </source>
</reference>
<dbReference type="InterPro" id="IPR025419">
    <property type="entry name" value="DUF4142"/>
</dbReference>
<organism evidence="4 5">
    <name type="scientific">Flaviaesturariibacter aridisoli</name>
    <dbReference type="NCBI Taxonomy" id="2545761"/>
    <lineage>
        <taxon>Bacteria</taxon>
        <taxon>Pseudomonadati</taxon>
        <taxon>Bacteroidota</taxon>
        <taxon>Chitinophagia</taxon>
        <taxon>Chitinophagales</taxon>
        <taxon>Chitinophagaceae</taxon>
        <taxon>Flaviaestuariibacter</taxon>
    </lineage>
</organism>
<protein>
    <submittedName>
        <fullName evidence="4">DUF4142 domain-containing protein</fullName>
    </submittedName>
</protein>
<evidence type="ECO:0000259" key="3">
    <source>
        <dbReference type="Pfam" id="PF13628"/>
    </source>
</evidence>
<dbReference type="AlphaFoldDB" id="A0A4R4DSE3"/>
<dbReference type="OrthoDB" id="883203at2"/>